<evidence type="ECO:0000313" key="4">
    <source>
        <dbReference type="Proteomes" id="UP000664940"/>
    </source>
</evidence>
<comment type="subcellular location">
    <subcellularLocation>
        <location evidence="1">Virion</location>
    </subcellularLocation>
</comment>
<gene>
    <name evidence="3" type="ORF">HJG60_008675</name>
</gene>
<dbReference type="Proteomes" id="UP000664940">
    <property type="component" value="Unassembled WGS sequence"/>
</dbReference>
<dbReference type="Pfam" id="PF00517">
    <property type="entry name" value="GP41"/>
    <property type="match status" value="1"/>
</dbReference>
<feature type="domain" description="Retroviral envelope protein GP41-like" evidence="2">
    <location>
        <begin position="40"/>
        <end position="123"/>
    </location>
</feature>
<organism evidence="3 4">
    <name type="scientific">Phyllostomus discolor</name>
    <name type="common">pale spear-nosed bat</name>
    <dbReference type="NCBI Taxonomy" id="89673"/>
    <lineage>
        <taxon>Eukaryota</taxon>
        <taxon>Metazoa</taxon>
        <taxon>Chordata</taxon>
        <taxon>Craniata</taxon>
        <taxon>Vertebrata</taxon>
        <taxon>Euteleostomi</taxon>
        <taxon>Mammalia</taxon>
        <taxon>Eutheria</taxon>
        <taxon>Laurasiatheria</taxon>
        <taxon>Chiroptera</taxon>
        <taxon>Yangochiroptera</taxon>
        <taxon>Phyllostomidae</taxon>
        <taxon>Phyllostominae</taxon>
        <taxon>Phyllostomus</taxon>
    </lineage>
</organism>
<evidence type="ECO:0000256" key="1">
    <source>
        <dbReference type="ARBA" id="ARBA00004328"/>
    </source>
</evidence>
<dbReference type="InterPro" id="IPR000328">
    <property type="entry name" value="GP41-like"/>
</dbReference>
<dbReference type="PANTHER" id="PTHR34313:SF2">
    <property type="entry name" value="ENDOGENOUS RETROVIRUS GROUP K MEMBER 21 ENV POLYPROTEIN-LIKE"/>
    <property type="match status" value="1"/>
</dbReference>
<dbReference type="InterPro" id="IPR051255">
    <property type="entry name" value="Retroviral_env_glycoprotein"/>
</dbReference>
<evidence type="ECO:0000259" key="2">
    <source>
        <dbReference type="Pfam" id="PF00517"/>
    </source>
</evidence>
<name>A0A833Z1G5_9CHIR</name>
<sequence>MGRSRRPNRPQPCSQVRVWCFLGTRIVRIVSAVMAASAAVATTALVESIQTTHAVDVLLANTTQEMIQQTRIDQEILNRLSAIESAVRWLGKQQDALVTCQQLSCGPGLSELCVTPLQWNSSCTHGRRSDIACEGPFPLISGDKSINSSLGYINSSRTRNDLLNRRSFRPCMTTYNGSIQKHTKFVCLGHGGYEMPPDHCSLLCLKVYICWEPPCLVSGAVTLPTGKKAPRLEDLGTISH</sequence>
<protein>
    <recommendedName>
        <fullName evidence="2">Retroviral envelope protein GP41-like domain-containing protein</fullName>
    </recommendedName>
</protein>
<proteinExistence type="predicted"/>
<reference evidence="3 4" key="1">
    <citation type="journal article" date="2020" name="Nature">
        <title>Six reference-quality genomes reveal evolution of bat adaptations.</title>
        <authorList>
            <person name="Jebb D."/>
            <person name="Huang Z."/>
            <person name="Pippel M."/>
            <person name="Hughes G.M."/>
            <person name="Lavrichenko K."/>
            <person name="Devanna P."/>
            <person name="Winkler S."/>
            <person name="Jermiin L.S."/>
            <person name="Skirmuntt E.C."/>
            <person name="Katzourakis A."/>
            <person name="Burkitt-Gray L."/>
            <person name="Ray D.A."/>
            <person name="Sullivan K.A.M."/>
            <person name="Roscito J.G."/>
            <person name="Kirilenko B.M."/>
            <person name="Davalos L.M."/>
            <person name="Corthals A.P."/>
            <person name="Power M.L."/>
            <person name="Jones G."/>
            <person name="Ransome R.D."/>
            <person name="Dechmann D.K.N."/>
            <person name="Locatelli A.G."/>
            <person name="Puechmaille S.J."/>
            <person name="Fedrigo O."/>
            <person name="Jarvis E.D."/>
            <person name="Hiller M."/>
            <person name="Vernes S.C."/>
            <person name="Myers E.W."/>
            <person name="Teeling E.C."/>
        </authorList>
    </citation>
    <scope>NUCLEOTIDE SEQUENCE [LARGE SCALE GENOMIC DNA]</scope>
    <source>
        <strain evidence="3">Bat1K_MPI-CBG_1</strain>
    </source>
</reference>
<dbReference type="PANTHER" id="PTHR34313">
    <property type="entry name" value="ENDOGENOUS RETROVIRUS GROUP K MEMBER 113 ENV POLYPROTEIN-RELATED"/>
    <property type="match status" value="1"/>
</dbReference>
<accession>A0A833Z1G5</accession>
<comment type="caution">
    <text evidence="3">The sequence shown here is derived from an EMBL/GenBank/DDBJ whole genome shotgun (WGS) entry which is preliminary data.</text>
</comment>
<dbReference type="GO" id="GO:0005198">
    <property type="term" value="F:structural molecule activity"/>
    <property type="evidence" value="ECO:0007669"/>
    <property type="project" value="InterPro"/>
</dbReference>
<dbReference type="AlphaFoldDB" id="A0A833Z1G5"/>
<evidence type="ECO:0000313" key="3">
    <source>
        <dbReference type="EMBL" id="KAF6084413.1"/>
    </source>
</evidence>
<dbReference type="EMBL" id="JABVXQ010000012">
    <property type="protein sequence ID" value="KAF6084413.1"/>
    <property type="molecule type" value="Genomic_DNA"/>
</dbReference>